<feature type="compositionally biased region" description="Polar residues" evidence="1">
    <location>
        <begin position="704"/>
        <end position="731"/>
    </location>
</feature>
<evidence type="ECO:0000313" key="3">
    <source>
        <dbReference type="EMBL" id="MPV85246.1"/>
    </source>
</evidence>
<sequence length="752" mass="82489">MMKPLVKKLMQWAFRVKVHGQYESHHKKTLIIANHSSFLDGLLLALFLPANPVFVVHSTVEKSRLFRYFLRYIDYLAVDPSHPMAMKKVIKLLDSGRPVAIFPEGRITTTGALMKVYSGAAFAASKSESTIIPVQITGAKYSFFSRLRGLFNRRLFPALSLTIFPATQLDRHENLPVRARREAVKESLHQLMMRMAVEARRPMTLFAMLLDARKNHGKHTMIYEDGISDSLTFNQLVHKAVGLSHLLSKQTLSPRVGVLLPNSNVHIITFFALQHLGKVPTMINHTAGIRAIKAGLTATQADTIITSKRFIDKAQLSELIAQLTEYQIIYLEDLAATVTPKTKLQIFAKRLIPALTMSPQSPNDEAAIIFTSGSEGLPKGVVHSHDSLLTNAAQIQAIYDFHPKDRFMICLPNFHVFGLSGGTLLPIVIGSRAFLYPNPLHYRAIPEIIYDRGCTILLSTSTFLSGYARFADQYDFHRLRYVIAGAEKLSQDVIKTYQEKFGIRVLEGYGTTETAPVIAANTLMAHKTGSVGKLLPSMGATLTPVEGIADAGRLIVSGDNVMLGYLKAEQPGVLDASPVIDGKRQYDTGDIANIDDQGFLTIRGRAKRFAKIAGEMVSLDTAEKIAANAAPDAAHAIITREDKAKGEALILFTTAENLTRKQLIASAQQLGISELAVPKTIQSLSEIPLLASGKTNYVQLKTLSEQPTPSDPLSNRSADTAETADSANPANPTADALINNTPIKTPIKTHVN</sequence>
<dbReference type="Pfam" id="PF00501">
    <property type="entry name" value="AMP-binding"/>
    <property type="match status" value="1"/>
</dbReference>
<dbReference type="RefSeq" id="WP_152808310.1">
    <property type="nucleotide sequence ID" value="NZ_WHNW01000001.1"/>
</dbReference>
<reference evidence="3 4" key="1">
    <citation type="submission" date="2019-10" db="EMBL/GenBank/DDBJ databases">
        <title>Cardiobacteriales fam. a chemoheterotrophic member of the order Cardiobacteriales, and proposal of Cardiobacteriales fam. nov.</title>
        <authorList>
            <person name="Wang C."/>
        </authorList>
    </citation>
    <scope>NUCLEOTIDE SEQUENCE [LARGE SCALE GENOMIC DNA]</scope>
    <source>
        <strain evidence="3 4">ML27</strain>
    </source>
</reference>
<dbReference type="InterPro" id="IPR045851">
    <property type="entry name" value="AMP-bd_C_sf"/>
</dbReference>
<dbReference type="InParanoid" id="A0A6N7F078"/>
<feature type="domain" description="Phospholipid/glycerol acyltransferase" evidence="2">
    <location>
        <begin position="29"/>
        <end position="139"/>
    </location>
</feature>
<dbReference type="FunCoup" id="A0A6N7F078">
    <property type="interactions" value="116"/>
</dbReference>
<dbReference type="GO" id="GO:0031956">
    <property type="term" value="F:medium-chain fatty acid-CoA ligase activity"/>
    <property type="evidence" value="ECO:0007669"/>
    <property type="project" value="TreeGrafter"/>
</dbReference>
<dbReference type="AlphaFoldDB" id="A0A6N7F078"/>
<evidence type="ECO:0000256" key="1">
    <source>
        <dbReference type="SAM" id="MobiDB-lite"/>
    </source>
</evidence>
<dbReference type="Gene3D" id="3.30.300.30">
    <property type="match status" value="1"/>
</dbReference>
<feature type="region of interest" description="Disordered" evidence="1">
    <location>
        <begin position="704"/>
        <end position="752"/>
    </location>
</feature>
<dbReference type="EMBL" id="WHNW01000001">
    <property type="protein sequence ID" value="MPV85246.1"/>
    <property type="molecule type" value="Genomic_DNA"/>
</dbReference>
<organism evidence="3 4">
    <name type="scientific">Ostreibacterium oceani</name>
    <dbReference type="NCBI Taxonomy" id="2654998"/>
    <lineage>
        <taxon>Bacteria</taxon>
        <taxon>Pseudomonadati</taxon>
        <taxon>Pseudomonadota</taxon>
        <taxon>Gammaproteobacteria</taxon>
        <taxon>Cardiobacteriales</taxon>
        <taxon>Ostreibacteriaceae</taxon>
        <taxon>Ostreibacterium</taxon>
    </lineage>
</organism>
<evidence type="ECO:0000259" key="2">
    <source>
        <dbReference type="SMART" id="SM00563"/>
    </source>
</evidence>
<accession>A0A6N7F078</accession>
<name>A0A6N7F078_9GAMM</name>
<comment type="caution">
    <text evidence="3">The sequence shown here is derived from an EMBL/GenBank/DDBJ whole genome shotgun (WGS) entry which is preliminary data.</text>
</comment>
<dbReference type="InterPro" id="IPR042099">
    <property type="entry name" value="ANL_N_sf"/>
</dbReference>
<dbReference type="GO" id="GO:0006631">
    <property type="term" value="P:fatty acid metabolic process"/>
    <property type="evidence" value="ECO:0007669"/>
    <property type="project" value="TreeGrafter"/>
</dbReference>
<dbReference type="SMART" id="SM00563">
    <property type="entry name" value="PlsC"/>
    <property type="match status" value="1"/>
</dbReference>
<gene>
    <name evidence="3" type="ORF">GCU85_00680</name>
</gene>
<dbReference type="CDD" id="cd07989">
    <property type="entry name" value="LPLAT_AGPAT-like"/>
    <property type="match status" value="1"/>
</dbReference>
<dbReference type="InterPro" id="IPR000873">
    <property type="entry name" value="AMP-dep_synth/lig_dom"/>
</dbReference>
<proteinExistence type="predicted"/>
<dbReference type="InterPro" id="IPR020845">
    <property type="entry name" value="AMP-binding_CS"/>
</dbReference>
<dbReference type="InterPro" id="IPR002123">
    <property type="entry name" value="Plipid/glycerol_acylTrfase"/>
</dbReference>
<dbReference type="PANTHER" id="PTHR43201:SF32">
    <property type="entry name" value="2-SUCCINYLBENZOATE--COA LIGASE, CHLOROPLASTIC_PEROXISOMAL"/>
    <property type="match status" value="1"/>
</dbReference>
<dbReference type="PROSITE" id="PS00455">
    <property type="entry name" value="AMP_BINDING"/>
    <property type="match status" value="1"/>
</dbReference>
<dbReference type="SUPFAM" id="SSF69593">
    <property type="entry name" value="Glycerol-3-phosphate (1)-acyltransferase"/>
    <property type="match status" value="1"/>
</dbReference>
<dbReference type="SUPFAM" id="SSF56801">
    <property type="entry name" value="Acetyl-CoA synthetase-like"/>
    <property type="match status" value="1"/>
</dbReference>
<dbReference type="PANTHER" id="PTHR43201">
    <property type="entry name" value="ACYL-COA SYNTHETASE"/>
    <property type="match status" value="1"/>
</dbReference>
<dbReference type="Proteomes" id="UP000471298">
    <property type="component" value="Unassembled WGS sequence"/>
</dbReference>
<dbReference type="GO" id="GO:0016746">
    <property type="term" value="F:acyltransferase activity"/>
    <property type="evidence" value="ECO:0007669"/>
    <property type="project" value="InterPro"/>
</dbReference>
<dbReference type="Gene3D" id="3.40.50.12780">
    <property type="entry name" value="N-terminal domain of ligase-like"/>
    <property type="match status" value="1"/>
</dbReference>
<keyword evidence="4" id="KW-1185">Reference proteome</keyword>
<evidence type="ECO:0000313" key="4">
    <source>
        <dbReference type="Proteomes" id="UP000471298"/>
    </source>
</evidence>
<protein>
    <submittedName>
        <fullName evidence="3">AMP-binding protein</fullName>
    </submittedName>
</protein>
<dbReference type="Pfam" id="PF01553">
    <property type="entry name" value="Acyltransferase"/>
    <property type="match status" value="1"/>
</dbReference>